<evidence type="ECO:0000313" key="1">
    <source>
        <dbReference type="EMBL" id="KAF2711818.1"/>
    </source>
</evidence>
<keyword evidence="2" id="KW-1185">Reference proteome</keyword>
<evidence type="ECO:0000313" key="2">
    <source>
        <dbReference type="Proteomes" id="UP000799428"/>
    </source>
</evidence>
<dbReference type="Proteomes" id="UP000799428">
    <property type="component" value="Unassembled WGS sequence"/>
</dbReference>
<protein>
    <submittedName>
        <fullName evidence="1">Uncharacterized protein</fullName>
    </submittedName>
</protein>
<dbReference type="AlphaFoldDB" id="A0A6G1KG56"/>
<name>A0A6G1KG56_9PLEO</name>
<organism evidence="1 2">
    <name type="scientific">Pleomassaria siparia CBS 279.74</name>
    <dbReference type="NCBI Taxonomy" id="1314801"/>
    <lineage>
        <taxon>Eukaryota</taxon>
        <taxon>Fungi</taxon>
        <taxon>Dikarya</taxon>
        <taxon>Ascomycota</taxon>
        <taxon>Pezizomycotina</taxon>
        <taxon>Dothideomycetes</taxon>
        <taxon>Pleosporomycetidae</taxon>
        <taxon>Pleosporales</taxon>
        <taxon>Pleomassariaceae</taxon>
        <taxon>Pleomassaria</taxon>
    </lineage>
</organism>
<gene>
    <name evidence="1" type="ORF">K504DRAFT_229990</name>
</gene>
<accession>A0A6G1KG56</accession>
<proteinExistence type="predicted"/>
<dbReference type="EMBL" id="MU005767">
    <property type="protein sequence ID" value="KAF2711818.1"/>
    <property type="molecule type" value="Genomic_DNA"/>
</dbReference>
<sequence length="224" mass="25404">MYGCLSTTWMIQYRLWLSTYGWSNPSDIFTAGILNFGPCFHCGCAASVPYATYIDRTSMSSRCSFRRLVSILNAESISSQFRRTHHRIRHGYCYHTRGTVSKYRLLIQFCASSGMSHFVSTHLVGSQIYNHTRTIPCSPTCISTTDLEGSQETRKAASCCTPRIQRHNTDFDISTGNPTHLYFGTRCPNSFLFRLAQHEHHRVSVSHFPANDIGPRASLQQLSM</sequence>
<reference evidence="1" key="1">
    <citation type="journal article" date="2020" name="Stud. Mycol.">
        <title>101 Dothideomycetes genomes: a test case for predicting lifestyles and emergence of pathogens.</title>
        <authorList>
            <person name="Haridas S."/>
            <person name="Albert R."/>
            <person name="Binder M."/>
            <person name="Bloem J."/>
            <person name="Labutti K."/>
            <person name="Salamov A."/>
            <person name="Andreopoulos B."/>
            <person name="Baker S."/>
            <person name="Barry K."/>
            <person name="Bills G."/>
            <person name="Bluhm B."/>
            <person name="Cannon C."/>
            <person name="Castanera R."/>
            <person name="Culley D."/>
            <person name="Daum C."/>
            <person name="Ezra D."/>
            <person name="Gonzalez J."/>
            <person name="Henrissat B."/>
            <person name="Kuo A."/>
            <person name="Liang C."/>
            <person name="Lipzen A."/>
            <person name="Lutzoni F."/>
            <person name="Magnuson J."/>
            <person name="Mondo S."/>
            <person name="Nolan M."/>
            <person name="Ohm R."/>
            <person name="Pangilinan J."/>
            <person name="Park H.-J."/>
            <person name="Ramirez L."/>
            <person name="Alfaro M."/>
            <person name="Sun H."/>
            <person name="Tritt A."/>
            <person name="Yoshinaga Y."/>
            <person name="Zwiers L.-H."/>
            <person name="Turgeon B."/>
            <person name="Goodwin S."/>
            <person name="Spatafora J."/>
            <person name="Crous P."/>
            <person name="Grigoriev I."/>
        </authorList>
    </citation>
    <scope>NUCLEOTIDE SEQUENCE</scope>
    <source>
        <strain evidence="1">CBS 279.74</strain>
    </source>
</reference>